<feature type="coiled-coil region" evidence="12">
    <location>
        <begin position="33"/>
        <end position="60"/>
    </location>
</feature>
<evidence type="ECO:0000256" key="9">
    <source>
        <dbReference type="ARBA" id="ARBA00023136"/>
    </source>
</evidence>
<comment type="similarity">
    <text evidence="3 11">Belongs to the PRM1 family.</text>
</comment>
<evidence type="ECO:0000256" key="3">
    <source>
        <dbReference type="ARBA" id="ARBA00010780"/>
    </source>
</evidence>
<dbReference type="EMBL" id="JAHMUF010000006">
    <property type="protein sequence ID" value="KAG7194729.1"/>
    <property type="molecule type" value="Genomic_DNA"/>
</dbReference>
<gene>
    <name evidence="13" type="primary">PRM1</name>
    <name evidence="13" type="ORF">KQ657_004408</name>
</gene>
<feature type="transmembrane region" description="Helical" evidence="11">
    <location>
        <begin position="253"/>
        <end position="278"/>
    </location>
</feature>
<dbReference type="GeneID" id="66117782"/>
<dbReference type="Proteomes" id="UP000790833">
    <property type="component" value="Unassembled WGS sequence"/>
</dbReference>
<dbReference type="OrthoDB" id="5356111at2759"/>
<dbReference type="PANTHER" id="PTHR31030">
    <property type="entry name" value="PLASMA MEMBRANE FUSION PROTEIN PRM1"/>
    <property type="match status" value="1"/>
</dbReference>
<keyword evidence="7 11" id="KW-0184">Conjugation</keyword>
<evidence type="ECO:0000256" key="7">
    <source>
        <dbReference type="ARBA" id="ARBA00022971"/>
    </source>
</evidence>
<dbReference type="InterPro" id="IPR026777">
    <property type="entry name" value="PRM1"/>
</dbReference>
<comment type="function">
    <text evidence="1 11">Involved in cell fusion during mating by stabilizing the plasma membrane fusion event.</text>
</comment>
<evidence type="ECO:0000256" key="1">
    <source>
        <dbReference type="ARBA" id="ARBA00002512"/>
    </source>
</evidence>
<protein>
    <recommendedName>
        <fullName evidence="4 11">Plasma membrane fusion protein PRM1</fullName>
    </recommendedName>
</protein>
<evidence type="ECO:0000256" key="5">
    <source>
        <dbReference type="ARBA" id="ARBA00022475"/>
    </source>
</evidence>
<feature type="transmembrane region" description="Helical" evidence="11">
    <location>
        <begin position="459"/>
        <end position="482"/>
    </location>
</feature>
<feature type="transmembrane region" description="Helical" evidence="11">
    <location>
        <begin position="298"/>
        <end position="323"/>
    </location>
</feature>
<organism evidence="13 14">
    <name type="scientific">Scheffersomyces spartinae</name>
    <dbReference type="NCBI Taxonomy" id="45513"/>
    <lineage>
        <taxon>Eukaryota</taxon>
        <taxon>Fungi</taxon>
        <taxon>Dikarya</taxon>
        <taxon>Ascomycota</taxon>
        <taxon>Saccharomycotina</taxon>
        <taxon>Pichiomycetes</taxon>
        <taxon>Debaryomycetaceae</taxon>
        <taxon>Scheffersomyces</taxon>
    </lineage>
</organism>
<keyword evidence="12" id="KW-0175">Coiled coil</keyword>
<keyword evidence="10" id="KW-0325">Glycoprotein</keyword>
<sequence length="532" mass="59363">MIRLLLLERLSQVYFNKVAILCGLSIVKIWLLRRSLIDKLNDLDNELTQLNQLMTDVINKYSQYAESAWKRGLLDLVTTVKGLFIFFIEIWLGTYACLIGHLIEGTVDFSLDISESVVSKVNSTVFTVADALDTGVSGLLSFIDLLVLLFTGRDKSATYLSSISEGANSLRLLTTNISEEALNGIESIKSKVPDFTKLHNTTESLLGAPFDKLTSKLNGTNSTLSNAPSSLLTSSTNQHSQSVRKLVTLIKSITSTVMVLFAIAMVISILCYSFMEWIKYRTTTTTTLPVSHLRELQIWSYMSTSYCNYIFLSSMMTFATYLAETMVLNKLGADISISSSAIANSANAVISEYENTINSDWLSKVNTTATDIKHSVNGIVGTLNSTLIHPFKDTPFETPMSTVIYCVIGRKIEKMELGLNWIIHNTQLKLPQYDNKDNTVQSRWSTVIGQHKESLKLELYIAIGLISLWALQLPIGLISSIWKRKTPLPIRTTSLVIGSPKPLTDEEKAAYQYPITGYNIYPYENSSSRYSK</sequence>
<comment type="caution">
    <text evidence="11">Lacks conserved residue(s) required for the propagation of feature annotation.</text>
</comment>
<evidence type="ECO:0000256" key="12">
    <source>
        <dbReference type="SAM" id="Coils"/>
    </source>
</evidence>
<evidence type="ECO:0000313" key="14">
    <source>
        <dbReference type="Proteomes" id="UP000790833"/>
    </source>
</evidence>
<keyword evidence="8 11" id="KW-1133">Transmembrane helix</keyword>
<keyword evidence="5 11" id="KW-1003">Cell membrane</keyword>
<keyword evidence="9 11" id="KW-0472">Membrane</keyword>
<name>A0A9P8AJC6_9ASCO</name>
<dbReference type="PANTHER" id="PTHR31030:SF1">
    <property type="entry name" value="PLASMA MEMBRANE FUSION PROTEIN PRM1"/>
    <property type="match status" value="1"/>
</dbReference>
<dbReference type="AlphaFoldDB" id="A0A9P8AJC6"/>
<keyword evidence="6 11" id="KW-0812">Transmembrane</keyword>
<dbReference type="GO" id="GO:0043332">
    <property type="term" value="C:mating projection tip"/>
    <property type="evidence" value="ECO:0007669"/>
    <property type="project" value="UniProtKB-UniRule"/>
</dbReference>
<accession>A0A9P8AJC6</accession>
<comment type="subcellular location">
    <subcellularLocation>
        <location evidence="2 11">Cell membrane</location>
        <topology evidence="2 11">Multi-pass membrane protein</topology>
    </subcellularLocation>
</comment>
<evidence type="ECO:0000256" key="10">
    <source>
        <dbReference type="ARBA" id="ARBA00023180"/>
    </source>
</evidence>
<dbReference type="GO" id="GO:0005886">
    <property type="term" value="C:plasma membrane"/>
    <property type="evidence" value="ECO:0007669"/>
    <property type="project" value="UniProtKB-SubCell"/>
</dbReference>
<proteinExistence type="inferred from homology"/>
<dbReference type="RefSeq" id="XP_043050276.1">
    <property type="nucleotide sequence ID" value="XM_043195079.1"/>
</dbReference>
<reference evidence="13" key="1">
    <citation type="submission" date="2021-03" db="EMBL/GenBank/DDBJ databases">
        <authorList>
            <person name="Palmer J.M."/>
        </authorList>
    </citation>
    <scope>NUCLEOTIDE SEQUENCE</scope>
    <source>
        <strain evidence="13">ARV_011</strain>
    </source>
</reference>
<evidence type="ECO:0000256" key="6">
    <source>
        <dbReference type="ARBA" id="ARBA00022692"/>
    </source>
</evidence>
<dbReference type="GO" id="GO:0032220">
    <property type="term" value="P:plasma membrane fusion involved in cytogamy"/>
    <property type="evidence" value="ECO:0007669"/>
    <property type="project" value="TreeGrafter"/>
</dbReference>
<evidence type="ECO:0000256" key="4">
    <source>
        <dbReference type="ARBA" id="ARBA00017621"/>
    </source>
</evidence>
<evidence type="ECO:0000256" key="8">
    <source>
        <dbReference type="ARBA" id="ARBA00022989"/>
    </source>
</evidence>
<keyword evidence="14" id="KW-1185">Reference proteome</keyword>
<evidence type="ECO:0000256" key="2">
    <source>
        <dbReference type="ARBA" id="ARBA00004651"/>
    </source>
</evidence>
<comment type="caution">
    <text evidence="13">The sequence shown here is derived from an EMBL/GenBank/DDBJ whole genome shotgun (WGS) entry which is preliminary data.</text>
</comment>
<evidence type="ECO:0000313" key="13">
    <source>
        <dbReference type="EMBL" id="KAG7194729.1"/>
    </source>
</evidence>
<evidence type="ECO:0000256" key="11">
    <source>
        <dbReference type="RuleBase" id="RU366035"/>
    </source>
</evidence>